<name>A0AAV5UX72_9BILA</name>
<dbReference type="AlphaFoldDB" id="A0AAV5UX72"/>
<proteinExistence type="predicted"/>
<gene>
    <name evidence="1" type="ORF">PFISCL1PPCAC_2903</name>
</gene>
<evidence type="ECO:0000313" key="2">
    <source>
        <dbReference type="Proteomes" id="UP001432322"/>
    </source>
</evidence>
<dbReference type="Proteomes" id="UP001432322">
    <property type="component" value="Unassembled WGS sequence"/>
</dbReference>
<evidence type="ECO:0000313" key="1">
    <source>
        <dbReference type="EMBL" id="GMT11606.1"/>
    </source>
</evidence>
<keyword evidence="2" id="KW-1185">Reference proteome</keyword>
<feature type="non-terminal residue" evidence="1">
    <location>
        <position position="1"/>
    </location>
</feature>
<comment type="caution">
    <text evidence="1">The sequence shown here is derived from an EMBL/GenBank/DDBJ whole genome shotgun (WGS) entry which is preliminary data.</text>
</comment>
<feature type="non-terminal residue" evidence="1">
    <location>
        <position position="127"/>
    </location>
</feature>
<reference evidence="1" key="1">
    <citation type="submission" date="2023-10" db="EMBL/GenBank/DDBJ databases">
        <title>Genome assembly of Pristionchus species.</title>
        <authorList>
            <person name="Yoshida K."/>
            <person name="Sommer R.J."/>
        </authorList>
    </citation>
    <scope>NUCLEOTIDE SEQUENCE</scope>
    <source>
        <strain evidence="1">RS5133</strain>
    </source>
</reference>
<accession>A0AAV5UX72</accession>
<sequence>KKEPVKSQQCNDSYQMGYCKALRDAGLVGPMNNMNTYDQFAYCAGFAKGFKGTVSVSTGDRVTLNIADSIDSKKKKPVKSQEGEKWNDSYQQGYCKALRDAGLVGPMSNCNTMEQFVYCVGFAKGFK</sequence>
<organism evidence="1 2">
    <name type="scientific">Pristionchus fissidentatus</name>
    <dbReference type="NCBI Taxonomy" id="1538716"/>
    <lineage>
        <taxon>Eukaryota</taxon>
        <taxon>Metazoa</taxon>
        <taxon>Ecdysozoa</taxon>
        <taxon>Nematoda</taxon>
        <taxon>Chromadorea</taxon>
        <taxon>Rhabditida</taxon>
        <taxon>Rhabditina</taxon>
        <taxon>Diplogasteromorpha</taxon>
        <taxon>Diplogasteroidea</taxon>
        <taxon>Neodiplogasteridae</taxon>
        <taxon>Pristionchus</taxon>
    </lineage>
</organism>
<protein>
    <submittedName>
        <fullName evidence="1">Uncharacterized protein</fullName>
    </submittedName>
</protein>
<dbReference type="EMBL" id="BTSY01000001">
    <property type="protein sequence ID" value="GMT11606.1"/>
    <property type="molecule type" value="Genomic_DNA"/>
</dbReference>